<sequence>MASTVEVEVIRVFFFLYSSGKLSQILTRDGRQNSPRRLESNQQHVSELQKTANKLQELCMKLAEKDISASDASRCDASEPQSCFCCSSRNGVSGEHQMLKGGIRSGSKILVKFSSDTRQCRSQCHGLGNVIDGCVEKESRVSYKACSWERCHSDKPEEFHMTGEVLEPSARQSKTLSPDPEKTSPTENKISTLFTMYEECKKYLETLEHRVSRELSSRKEGSSSSWQMNRRHQSSSSPSIDGVHVTHSFTVLSGSVSSRESLCERESREDVLRMNGFESPDTSEIFVRHSIESLRPGKTFAKPEWKAHQQETELDKYKDSISSESSKPGINSVSPSTVQCSGEDDRKKLPGKPVRNLIKSGVNEDIHHVSVDDTAAKLESYPCAHPENSEEATTVSLTLKDDPKSEVLPNPSIRNPQRVIDAERVMPRTTTSPDMDSDLDEWDDIQSLLLTDSRNNRRRPHPSGIINKNTTSSNSNALTAACKVDVSRSAGLEQDLPVLLAQPGIQIVSKKDSVPGTPYFLPTASAPSIGPLLQSLLHNPACAFYFDSECADHVPKGSLCSYLSGFNRFVWGHEKRLAFYPEKLLNALDARSASSTWSPTELMWNLMQGCATDIADFESKRLQIGLDPSVPRFRTQFFGQVTIRASCPDCDFRVETKSDVLQRSHPDFYSDPAVWAEKVRSDLQSTLSSPPPGATKNLCDHRRLHIAAGECEPPACLCVDIPPGCTATSVPMVLEFPAAGSGPNQQPETYDLISVMYGKKINASQPTTNLIKSAVVAVSAIKKLQFV</sequence>
<accession>A0A7R9GIN9</accession>
<dbReference type="AlphaFoldDB" id="A0A7R9GIN9"/>
<dbReference type="Proteomes" id="UP000678499">
    <property type="component" value="Unassembled WGS sequence"/>
</dbReference>
<feature type="region of interest" description="Disordered" evidence="2">
    <location>
        <begin position="452"/>
        <end position="472"/>
    </location>
</feature>
<keyword evidence="4" id="KW-1185">Reference proteome</keyword>
<feature type="compositionally biased region" description="Basic and acidic residues" evidence="2">
    <location>
        <begin position="211"/>
        <end position="221"/>
    </location>
</feature>
<feature type="region of interest" description="Disordered" evidence="2">
    <location>
        <begin position="163"/>
        <end position="189"/>
    </location>
</feature>
<evidence type="ECO:0000313" key="4">
    <source>
        <dbReference type="Proteomes" id="UP000678499"/>
    </source>
</evidence>
<reference evidence="3" key="1">
    <citation type="submission" date="2020-11" db="EMBL/GenBank/DDBJ databases">
        <authorList>
            <person name="Tran Van P."/>
        </authorList>
    </citation>
    <scope>NUCLEOTIDE SEQUENCE</scope>
</reference>
<keyword evidence="1" id="KW-0175">Coiled coil</keyword>
<feature type="region of interest" description="Disordered" evidence="2">
    <location>
        <begin position="302"/>
        <end position="353"/>
    </location>
</feature>
<organism evidence="3">
    <name type="scientific">Notodromas monacha</name>
    <dbReference type="NCBI Taxonomy" id="399045"/>
    <lineage>
        <taxon>Eukaryota</taxon>
        <taxon>Metazoa</taxon>
        <taxon>Ecdysozoa</taxon>
        <taxon>Arthropoda</taxon>
        <taxon>Crustacea</taxon>
        <taxon>Oligostraca</taxon>
        <taxon>Ostracoda</taxon>
        <taxon>Podocopa</taxon>
        <taxon>Podocopida</taxon>
        <taxon>Cypridocopina</taxon>
        <taxon>Cypridoidea</taxon>
        <taxon>Cyprididae</taxon>
        <taxon>Notodromas</taxon>
    </lineage>
</organism>
<feature type="region of interest" description="Disordered" evidence="2">
    <location>
        <begin position="211"/>
        <end position="242"/>
    </location>
</feature>
<dbReference type="EMBL" id="OA885265">
    <property type="protein sequence ID" value="CAD7281842.1"/>
    <property type="molecule type" value="Genomic_DNA"/>
</dbReference>
<evidence type="ECO:0000256" key="2">
    <source>
        <dbReference type="SAM" id="MobiDB-lite"/>
    </source>
</evidence>
<feature type="coiled-coil region" evidence="1">
    <location>
        <begin position="38"/>
        <end position="65"/>
    </location>
</feature>
<dbReference type="EMBL" id="CAJPEX010003228">
    <property type="protein sequence ID" value="CAG0921994.1"/>
    <property type="molecule type" value="Genomic_DNA"/>
</dbReference>
<evidence type="ECO:0000256" key="1">
    <source>
        <dbReference type="SAM" id="Coils"/>
    </source>
</evidence>
<feature type="compositionally biased region" description="Basic and acidic residues" evidence="2">
    <location>
        <begin position="302"/>
        <end position="321"/>
    </location>
</feature>
<protein>
    <submittedName>
        <fullName evidence="3">Uncharacterized protein</fullName>
    </submittedName>
</protein>
<feature type="compositionally biased region" description="Polar residues" evidence="2">
    <location>
        <begin position="322"/>
        <end position="340"/>
    </location>
</feature>
<name>A0A7R9GIN9_9CRUS</name>
<proteinExistence type="predicted"/>
<gene>
    <name evidence="3" type="ORF">NMOB1V02_LOCUS9478</name>
</gene>
<evidence type="ECO:0000313" key="3">
    <source>
        <dbReference type="EMBL" id="CAD7281842.1"/>
    </source>
</evidence>